<dbReference type="OrthoDB" id="3259047at2759"/>
<keyword evidence="3" id="KW-1185">Reference proteome</keyword>
<dbReference type="HOGENOM" id="CLU_035918_3_1_1"/>
<dbReference type="STRING" id="5643.A0A060S2U2"/>
<dbReference type="Pfam" id="PF20414">
    <property type="entry name" value="DUF6698"/>
    <property type="match status" value="1"/>
</dbReference>
<reference evidence="2" key="1">
    <citation type="submission" date="2014-01" db="EMBL/GenBank/DDBJ databases">
        <title>The genome of the white-rot fungus Pycnoporus cinnabarinus: a basidiomycete model with a versatile arsenal for lignocellulosic biomass breakdown.</title>
        <authorList>
            <person name="Levasseur A."/>
            <person name="Lomascolo A."/>
            <person name="Ruiz-Duenas F.J."/>
            <person name="Uzan E."/>
            <person name="Piumi F."/>
            <person name="Kues U."/>
            <person name="Ram A.F.J."/>
            <person name="Murat C."/>
            <person name="Haon M."/>
            <person name="Benoit I."/>
            <person name="Arfi Y."/>
            <person name="Chevret D."/>
            <person name="Drula E."/>
            <person name="Kwon M.J."/>
            <person name="Gouret P."/>
            <person name="Lesage-Meessen L."/>
            <person name="Lombard V."/>
            <person name="Mariette J."/>
            <person name="Noirot C."/>
            <person name="Park J."/>
            <person name="Patyshakuliyeva A."/>
            <person name="Wieneger R.A.B."/>
            <person name="Wosten H.A.B."/>
            <person name="Martin F."/>
            <person name="Coutinho P.M."/>
            <person name="de Vries R."/>
            <person name="Martinez A.T."/>
            <person name="Klopp C."/>
            <person name="Pontarotti P."/>
            <person name="Henrissat B."/>
            <person name="Record E."/>
        </authorList>
    </citation>
    <scope>NUCLEOTIDE SEQUENCE [LARGE SCALE GENOMIC DNA]</scope>
    <source>
        <strain evidence="2">BRFM137</strain>
    </source>
</reference>
<comment type="caution">
    <text evidence="2">The sequence shown here is derived from an EMBL/GenBank/DDBJ whole genome shotgun (WGS) entry which is preliminary data.</text>
</comment>
<dbReference type="AlphaFoldDB" id="A0A060S2U2"/>
<evidence type="ECO:0000313" key="2">
    <source>
        <dbReference type="EMBL" id="CDO68491.1"/>
    </source>
</evidence>
<name>A0A060S2U2_PYCCI</name>
<dbReference type="OMA" id="EPINGSH"/>
<evidence type="ECO:0000313" key="3">
    <source>
        <dbReference type="Proteomes" id="UP000029665"/>
    </source>
</evidence>
<organism evidence="2 3">
    <name type="scientific">Pycnoporus cinnabarinus</name>
    <name type="common">Cinnabar-red polypore</name>
    <name type="synonym">Trametes cinnabarina</name>
    <dbReference type="NCBI Taxonomy" id="5643"/>
    <lineage>
        <taxon>Eukaryota</taxon>
        <taxon>Fungi</taxon>
        <taxon>Dikarya</taxon>
        <taxon>Basidiomycota</taxon>
        <taxon>Agaricomycotina</taxon>
        <taxon>Agaricomycetes</taxon>
        <taxon>Polyporales</taxon>
        <taxon>Polyporaceae</taxon>
        <taxon>Trametes</taxon>
    </lineage>
</organism>
<accession>A0A060S2U2</accession>
<dbReference type="InterPro" id="IPR046521">
    <property type="entry name" value="DUF6698"/>
</dbReference>
<gene>
    <name evidence="2" type="ORF">BN946_scf184499.g16</name>
</gene>
<sequence length="363" mass="39911">MAEPSTSPPAQPPPPASSASLDVALTPSGRRVPAPPDPLKTYGRHFARTVDMFLLPAIAIKAGMEHDSEQPESAYTPEERHCYQAWEALLRMIPNLRAMLADVNAQRPLTHISAALLVGSNAARSDDTRSIKIAIVEWLSGSLKDAGVVLHPMAKAQRGFNNPVTGRLLCPVVLDFDDEQMRKLLETHQATIDGEPINGSHWPTFVYDLNKYNPALPWESFLRGRLVVQVFRHIFTSPSSATAVGDEDTHRGTRTGNAVLHGMTRVTVGSIIYCATQVHFALSATAVFNKNNKNNDSVVFYHSLVDYFEAPQFAGPVHDLLDWWNCTVFPSHYNPQPSATNFGLQSMTAAMSAFRARNAPQDS</sequence>
<dbReference type="Proteomes" id="UP000029665">
    <property type="component" value="Unassembled WGS sequence"/>
</dbReference>
<protein>
    <submittedName>
        <fullName evidence="2">Uncharacterized protein</fullName>
    </submittedName>
</protein>
<feature type="compositionally biased region" description="Pro residues" evidence="1">
    <location>
        <begin position="1"/>
        <end position="16"/>
    </location>
</feature>
<proteinExistence type="predicted"/>
<evidence type="ECO:0000256" key="1">
    <source>
        <dbReference type="SAM" id="MobiDB-lite"/>
    </source>
</evidence>
<dbReference type="EMBL" id="CCBP010000019">
    <property type="protein sequence ID" value="CDO68491.1"/>
    <property type="molecule type" value="Genomic_DNA"/>
</dbReference>
<feature type="region of interest" description="Disordered" evidence="1">
    <location>
        <begin position="1"/>
        <end position="40"/>
    </location>
</feature>